<dbReference type="GO" id="GO:0006772">
    <property type="term" value="P:thiamine metabolic process"/>
    <property type="evidence" value="ECO:0007669"/>
    <property type="project" value="UniProtKB-UniRule"/>
</dbReference>
<dbReference type="AlphaFoldDB" id="A0A2M6W0S2"/>
<dbReference type="PANTHER" id="PTHR41299:SF1">
    <property type="entry name" value="THIAMINE PYROPHOSPHOKINASE"/>
    <property type="match status" value="1"/>
</dbReference>
<keyword evidence="4" id="KW-0067">ATP-binding</keyword>
<dbReference type="SUPFAM" id="SSF63999">
    <property type="entry name" value="Thiamin pyrophosphokinase, catalytic domain"/>
    <property type="match status" value="1"/>
</dbReference>
<dbReference type="PANTHER" id="PTHR41299">
    <property type="entry name" value="THIAMINE PYROPHOSPHOKINASE"/>
    <property type="match status" value="1"/>
</dbReference>
<name>A0A2M6W0S2_9BACT</name>
<evidence type="ECO:0000256" key="3">
    <source>
        <dbReference type="ARBA" id="ARBA00022777"/>
    </source>
</evidence>
<gene>
    <name evidence="7" type="ORF">COU33_03805</name>
</gene>
<dbReference type="CDD" id="cd07995">
    <property type="entry name" value="TPK"/>
    <property type="match status" value="1"/>
</dbReference>
<organism evidence="7 8">
    <name type="scientific">Candidatus Magasanikbacteria bacterium CG10_big_fil_rev_8_21_14_0_10_43_6</name>
    <dbReference type="NCBI Taxonomy" id="1974650"/>
    <lineage>
        <taxon>Bacteria</taxon>
        <taxon>Candidatus Magasanikiibacteriota</taxon>
    </lineage>
</organism>
<evidence type="ECO:0000256" key="5">
    <source>
        <dbReference type="NCBIfam" id="TIGR01378"/>
    </source>
</evidence>
<keyword evidence="3 7" id="KW-0418">Kinase</keyword>
<dbReference type="GO" id="GO:0030975">
    <property type="term" value="F:thiamine binding"/>
    <property type="evidence" value="ECO:0007669"/>
    <property type="project" value="InterPro"/>
</dbReference>
<evidence type="ECO:0000313" key="8">
    <source>
        <dbReference type="Proteomes" id="UP000229362"/>
    </source>
</evidence>
<evidence type="ECO:0000256" key="4">
    <source>
        <dbReference type="ARBA" id="ARBA00022840"/>
    </source>
</evidence>
<dbReference type="InterPro" id="IPR036759">
    <property type="entry name" value="TPK_catalytic_sf"/>
</dbReference>
<evidence type="ECO:0000313" key="7">
    <source>
        <dbReference type="EMBL" id="PIT86325.1"/>
    </source>
</evidence>
<dbReference type="InterPro" id="IPR007373">
    <property type="entry name" value="Thiamin_PyroPKinase_B1-bd"/>
</dbReference>
<dbReference type="SMART" id="SM00983">
    <property type="entry name" value="TPK_B1_binding"/>
    <property type="match status" value="1"/>
</dbReference>
<dbReference type="InterPro" id="IPR007371">
    <property type="entry name" value="TPK_catalytic"/>
</dbReference>
<dbReference type="InterPro" id="IPR053149">
    <property type="entry name" value="TPK"/>
</dbReference>
<dbReference type="InterPro" id="IPR036371">
    <property type="entry name" value="TPK_B1-bd_sf"/>
</dbReference>
<dbReference type="EMBL" id="PFBZ01000163">
    <property type="protein sequence ID" value="PIT86325.1"/>
    <property type="molecule type" value="Genomic_DNA"/>
</dbReference>
<evidence type="ECO:0000256" key="1">
    <source>
        <dbReference type="ARBA" id="ARBA00022679"/>
    </source>
</evidence>
<dbReference type="Pfam" id="PF04265">
    <property type="entry name" value="TPK_B1_binding"/>
    <property type="match status" value="1"/>
</dbReference>
<dbReference type="GO" id="GO:0004788">
    <property type="term" value="F:thiamine diphosphokinase activity"/>
    <property type="evidence" value="ECO:0007669"/>
    <property type="project" value="UniProtKB-UniRule"/>
</dbReference>
<accession>A0A2M6W0S2</accession>
<sequence>MTTACIIGAGTFDFAYFSSIFEPDWRIIAADGGANHLKDTPFIPEKIIGDLDSLQDRAYWEGHTTVLEQTAQDSTDVEKCLNSTQADQYLLFGCVGNRFDHTLEVLHILHRYSDTRMIFFVGNDMIFRLPKETTLSLPVGSRISLYPLQATQATSQGLKYPLDHLTLEQGGIIGTSNEATAPTQSIQIKKETLACIIHRTHYPLINTA</sequence>
<dbReference type="Proteomes" id="UP000229362">
    <property type="component" value="Unassembled WGS sequence"/>
</dbReference>
<dbReference type="GO" id="GO:0016301">
    <property type="term" value="F:kinase activity"/>
    <property type="evidence" value="ECO:0007669"/>
    <property type="project" value="UniProtKB-KW"/>
</dbReference>
<dbReference type="EC" id="2.7.6.2" evidence="5"/>
<dbReference type="GO" id="GO:0005524">
    <property type="term" value="F:ATP binding"/>
    <property type="evidence" value="ECO:0007669"/>
    <property type="project" value="UniProtKB-KW"/>
</dbReference>
<dbReference type="InterPro" id="IPR006282">
    <property type="entry name" value="Thi_PPkinase"/>
</dbReference>
<evidence type="ECO:0000256" key="2">
    <source>
        <dbReference type="ARBA" id="ARBA00022741"/>
    </source>
</evidence>
<dbReference type="Gene3D" id="3.40.50.10240">
    <property type="entry name" value="Thiamin pyrophosphokinase, catalytic domain"/>
    <property type="match status" value="1"/>
</dbReference>
<dbReference type="GO" id="GO:0009229">
    <property type="term" value="P:thiamine diphosphate biosynthetic process"/>
    <property type="evidence" value="ECO:0007669"/>
    <property type="project" value="InterPro"/>
</dbReference>
<feature type="domain" description="Thiamin pyrophosphokinase thiamin-binding" evidence="6">
    <location>
        <begin position="133"/>
        <end position="194"/>
    </location>
</feature>
<dbReference type="Pfam" id="PF04263">
    <property type="entry name" value="TPK_catalytic"/>
    <property type="match status" value="1"/>
</dbReference>
<keyword evidence="1" id="KW-0808">Transferase</keyword>
<protein>
    <recommendedName>
        <fullName evidence="5">Thiamine diphosphokinase</fullName>
        <ecNumber evidence="5">2.7.6.2</ecNumber>
    </recommendedName>
</protein>
<dbReference type="NCBIfam" id="TIGR01378">
    <property type="entry name" value="thi_PPkinase"/>
    <property type="match status" value="1"/>
</dbReference>
<comment type="caution">
    <text evidence="7">The sequence shown here is derived from an EMBL/GenBank/DDBJ whole genome shotgun (WGS) entry which is preliminary data.</text>
</comment>
<dbReference type="SUPFAM" id="SSF63862">
    <property type="entry name" value="Thiamin pyrophosphokinase, substrate-binding domain"/>
    <property type="match status" value="1"/>
</dbReference>
<keyword evidence="2" id="KW-0547">Nucleotide-binding</keyword>
<reference evidence="8" key="1">
    <citation type="submission" date="2017-09" db="EMBL/GenBank/DDBJ databases">
        <title>Depth-based differentiation of microbial function through sediment-hosted aquifers and enrichment of novel symbionts in the deep terrestrial subsurface.</title>
        <authorList>
            <person name="Probst A.J."/>
            <person name="Ladd B."/>
            <person name="Jarett J.K."/>
            <person name="Geller-Mcgrath D.E."/>
            <person name="Sieber C.M.K."/>
            <person name="Emerson J.B."/>
            <person name="Anantharaman K."/>
            <person name="Thomas B.C."/>
            <person name="Malmstrom R."/>
            <person name="Stieglmeier M."/>
            <person name="Klingl A."/>
            <person name="Woyke T."/>
            <person name="Ryan C.M."/>
            <person name="Banfield J.F."/>
        </authorList>
    </citation>
    <scope>NUCLEOTIDE SEQUENCE [LARGE SCALE GENOMIC DNA]</scope>
</reference>
<evidence type="ECO:0000259" key="6">
    <source>
        <dbReference type="SMART" id="SM00983"/>
    </source>
</evidence>
<proteinExistence type="predicted"/>